<dbReference type="Gene3D" id="3.30.465.10">
    <property type="match status" value="1"/>
</dbReference>
<evidence type="ECO:0000313" key="2">
    <source>
        <dbReference type="EMBL" id="PTW61067.1"/>
    </source>
</evidence>
<gene>
    <name evidence="2" type="ORF">C8N35_103249</name>
</gene>
<keyword evidence="3" id="KW-1185">Reference proteome</keyword>
<proteinExistence type="predicted"/>
<evidence type="ECO:0000313" key="3">
    <source>
        <dbReference type="Proteomes" id="UP000244081"/>
    </source>
</evidence>
<dbReference type="PANTHER" id="PTHR42659">
    <property type="entry name" value="XANTHINE DEHYDROGENASE SUBUNIT C-RELATED"/>
    <property type="match status" value="1"/>
</dbReference>
<dbReference type="InterPro" id="IPR016166">
    <property type="entry name" value="FAD-bd_PCMH"/>
</dbReference>
<sequence>MVFVIAETADEALHLKATFGERAIFGGGLTALQLGWASGMPGAPVIDVSRIDFGPIVSALPTGGLRLAANARLEALRRDRMVAERLPALCDLLAQVGASGVRNLATIAGNLAWGTGDTEVLLAALEADYLLAGGARFPVGKRLPTGGLVEAVEVRDVGAGDVFAEKVGHRASFSSSKLVVAGARCEGGWNIAVRLGAIPIIICKLSGDVPATSSVFAGSDRRLARVAANLIAGHVRRLGAVA</sequence>
<name>A0A2T5VBF1_9HYPH</name>
<feature type="domain" description="FAD-binding PCMH-type" evidence="1">
    <location>
        <begin position="1"/>
        <end position="159"/>
    </location>
</feature>
<evidence type="ECO:0000259" key="1">
    <source>
        <dbReference type="PROSITE" id="PS51387"/>
    </source>
</evidence>
<accession>A0A2T5VBF1</accession>
<dbReference type="InterPro" id="IPR016169">
    <property type="entry name" value="FAD-bd_PCMH_sub2"/>
</dbReference>
<dbReference type="PROSITE" id="PS51387">
    <property type="entry name" value="FAD_PCMH"/>
    <property type="match status" value="1"/>
</dbReference>
<dbReference type="RefSeq" id="WP_170122085.1">
    <property type="nucleotide sequence ID" value="NZ_QAYG01000003.1"/>
</dbReference>
<protein>
    <submittedName>
        <fullName evidence="2">CO/xanthine dehydrogenase FAD-binding subunit</fullName>
    </submittedName>
</protein>
<dbReference type="GO" id="GO:0071949">
    <property type="term" value="F:FAD binding"/>
    <property type="evidence" value="ECO:0007669"/>
    <property type="project" value="InterPro"/>
</dbReference>
<dbReference type="Pfam" id="PF00941">
    <property type="entry name" value="FAD_binding_5"/>
    <property type="match status" value="1"/>
</dbReference>
<organism evidence="2 3">
    <name type="scientific">Breoghania corrubedonensis</name>
    <dbReference type="NCBI Taxonomy" id="665038"/>
    <lineage>
        <taxon>Bacteria</taxon>
        <taxon>Pseudomonadati</taxon>
        <taxon>Pseudomonadota</taxon>
        <taxon>Alphaproteobacteria</taxon>
        <taxon>Hyphomicrobiales</taxon>
        <taxon>Stappiaceae</taxon>
        <taxon>Breoghania</taxon>
    </lineage>
</organism>
<dbReference type="InterPro" id="IPR036318">
    <property type="entry name" value="FAD-bd_PCMH-like_sf"/>
</dbReference>
<dbReference type="PANTHER" id="PTHR42659:SF9">
    <property type="entry name" value="XANTHINE DEHYDROGENASE FAD-BINDING SUBUNIT XDHB-RELATED"/>
    <property type="match status" value="1"/>
</dbReference>
<dbReference type="Proteomes" id="UP000244081">
    <property type="component" value="Unassembled WGS sequence"/>
</dbReference>
<reference evidence="2 3" key="1">
    <citation type="submission" date="2018-04" db="EMBL/GenBank/DDBJ databases">
        <title>Genomic Encyclopedia of Archaeal and Bacterial Type Strains, Phase II (KMG-II): from individual species to whole genera.</title>
        <authorList>
            <person name="Goeker M."/>
        </authorList>
    </citation>
    <scope>NUCLEOTIDE SEQUENCE [LARGE SCALE GENOMIC DNA]</scope>
    <source>
        <strain evidence="2 3">DSM 23382</strain>
    </source>
</reference>
<dbReference type="GO" id="GO:0016491">
    <property type="term" value="F:oxidoreductase activity"/>
    <property type="evidence" value="ECO:0007669"/>
    <property type="project" value="InterPro"/>
</dbReference>
<dbReference type="InterPro" id="IPR002346">
    <property type="entry name" value="Mopterin_DH_FAD-bd"/>
</dbReference>
<dbReference type="InterPro" id="IPR051312">
    <property type="entry name" value="Diverse_Substr_Oxidored"/>
</dbReference>
<dbReference type="SUPFAM" id="SSF56176">
    <property type="entry name" value="FAD-binding/transporter-associated domain-like"/>
    <property type="match status" value="1"/>
</dbReference>
<dbReference type="AlphaFoldDB" id="A0A2T5VBF1"/>
<dbReference type="EMBL" id="QAYG01000003">
    <property type="protein sequence ID" value="PTW61067.1"/>
    <property type="molecule type" value="Genomic_DNA"/>
</dbReference>
<comment type="caution">
    <text evidence="2">The sequence shown here is derived from an EMBL/GenBank/DDBJ whole genome shotgun (WGS) entry which is preliminary data.</text>
</comment>